<comment type="caution">
    <text evidence="2">The sequence shown here is derived from an EMBL/GenBank/DDBJ whole genome shotgun (WGS) entry which is preliminary data.</text>
</comment>
<reference evidence="2" key="1">
    <citation type="submission" date="2022-11" db="EMBL/GenBank/DDBJ databases">
        <title>Genome Sequence of Cubamyces cubensis.</title>
        <authorList>
            <person name="Buettner E."/>
        </authorList>
    </citation>
    <scope>NUCLEOTIDE SEQUENCE</scope>
    <source>
        <strain evidence="2">MPL-01</strain>
    </source>
</reference>
<proteinExistence type="predicted"/>
<gene>
    <name evidence="2" type="ORF">ONZ51_g8310</name>
</gene>
<dbReference type="Proteomes" id="UP001215151">
    <property type="component" value="Unassembled WGS sequence"/>
</dbReference>
<protein>
    <submittedName>
        <fullName evidence="2">Uncharacterized protein</fullName>
    </submittedName>
</protein>
<sequence>MTRTTRYLLSQRYGMKKRAKDEPTPSPENGQPQITKGVASSNSSVQGPSQTATVKTMKNSTSGELLFRRITLPVEVLETILREAWVSIPTGRAITRWELFQSVRGVNRQWREVMLQVAIRNVVVHLGSDADLVGYLLIGLIASGRYGHLDRNIGEAFANATGPSNAVVGRLTIPSKDTLQNIFRRSSIFVHFEQPPPSMEARSWKRYIRSLVKDSELEYLFPPPNLFVRPSESPPSSYLARLSRVIPDAKRVSTTLGPLCVSGSSTRGTDATSRLSIILPFVDSLPSATELYIYGPAWFEDLSQEALRHALSQLPAPMRNLRYLYFQEYPSCPCDRGEHGPRHSRCYIPSLMAVFKHVEHLRIDSPMILKYMVPLPALHTLTLVAAVPVVSGPAAHAHNSIVAYNIPAALKHGLFRDQLAAGKTPKIICITGEVEPVGWDGAQAACSRRGVVLIRKRDSV</sequence>
<evidence type="ECO:0000313" key="3">
    <source>
        <dbReference type="Proteomes" id="UP001215151"/>
    </source>
</evidence>
<evidence type="ECO:0000256" key="1">
    <source>
        <dbReference type="SAM" id="MobiDB-lite"/>
    </source>
</evidence>
<dbReference type="AlphaFoldDB" id="A0AAD7X6N5"/>
<evidence type="ECO:0000313" key="2">
    <source>
        <dbReference type="EMBL" id="KAJ8472757.1"/>
    </source>
</evidence>
<dbReference type="EMBL" id="JAPEVG010000247">
    <property type="protein sequence ID" value="KAJ8472757.1"/>
    <property type="molecule type" value="Genomic_DNA"/>
</dbReference>
<accession>A0AAD7X6N5</accession>
<name>A0AAD7X6N5_9APHY</name>
<keyword evidence="3" id="KW-1185">Reference proteome</keyword>
<organism evidence="2 3">
    <name type="scientific">Trametes cubensis</name>
    <dbReference type="NCBI Taxonomy" id="1111947"/>
    <lineage>
        <taxon>Eukaryota</taxon>
        <taxon>Fungi</taxon>
        <taxon>Dikarya</taxon>
        <taxon>Basidiomycota</taxon>
        <taxon>Agaricomycotina</taxon>
        <taxon>Agaricomycetes</taxon>
        <taxon>Polyporales</taxon>
        <taxon>Polyporaceae</taxon>
        <taxon>Trametes</taxon>
    </lineage>
</organism>
<feature type="compositionally biased region" description="Polar residues" evidence="1">
    <location>
        <begin position="27"/>
        <end position="57"/>
    </location>
</feature>
<feature type="region of interest" description="Disordered" evidence="1">
    <location>
        <begin position="10"/>
        <end position="57"/>
    </location>
</feature>